<feature type="region of interest" description="Disordered" evidence="1">
    <location>
        <begin position="98"/>
        <end position="117"/>
    </location>
</feature>
<dbReference type="EMBL" id="JBHUIR010000059">
    <property type="protein sequence ID" value="MFD2261086.1"/>
    <property type="molecule type" value="Genomic_DNA"/>
</dbReference>
<name>A0ABW5DKP3_9HYPH</name>
<reference evidence="3" key="1">
    <citation type="journal article" date="2019" name="Int. J. Syst. Evol. Microbiol.">
        <title>The Global Catalogue of Microorganisms (GCM) 10K type strain sequencing project: providing services to taxonomists for standard genome sequencing and annotation.</title>
        <authorList>
            <consortium name="The Broad Institute Genomics Platform"/>
            <consortium name="The Broad Institute Genome Sequencing Center for Infectious Disease"/>
            <person name="Wu L."/>
            <person name="Ma J."/>
        </authorList>
    </citation>
    <scope>NUCLEOTIDE SEQUENCE [LARGE SCALE GENOMIC DNA]</scope>
    <source>
        <strain evidence="3">KCTC 23707</strain>
    </source>
</reference>
<sequence>MTKVINLDTLAPAPALAIIVDGERHEMKEATVETFLENMRDIEALGVNASPVQEVETIIRIVSRAFPTLPVEKMRKWPLSTIQQLADMARGMNAEIGTTDAKEAKEAAKTGNAPAAS</sequence>
<evidence type="ECO:0000313" key="3">
    <source>
        <dbReference type="Proteomes" id="UP001597373"/>
    </source>
</evidence>
<comment type="caution">
    <text evidence="2">The sequence shown here is derived from an EMBL/GenBank/DDBJ whole genome shotgun (WGS) entry which is preliminary data.</text>
</comment>
<organism evidence="2 3">
    <name type="scientific">Chelativorans composti</name>
    <dbReference type="NCBI Taxonomy" id="768533"/>
    <lineage>
        <taxon>Bacteria</taxon>
        <taxon>Pseudomonadati</taxon>
        <taxon>Pseudomonadota</taxon>
        <taxon>Alphaproteobacteria</taxon>
        <taxon>Hyphomicrobiales</taxon>
        <taxon>Phyllobacteriaceae</taxon>
        <taxon>Chelativorans</taxon>
    </lineage>
</organism>
<gene>
    <name evidence="2" type="ORF">ACFSMZ_15155</name>
</gene>
<proteinExistence type="predicted"/>
<evidence type="ECO:0000256" key="1">
    <source>
        <dbReference type="SAM" id="MobiDB-lite"/>
    </source>
</evidence>
<protein>
    <submittedName>
        <fullName evidence="2">Uncharacterized protein</fullName>
    </submittedName>
</protein>
<accession>A0ABW5DKP3</accession>
<evidence type="ECO:0000313" key="2">
    <source>
        <dbReference type="EMBL" id="MFD2261086.1"/>
    </source>
</evidence>
<keyword evidence="3" id="KW-1185">Reference proteome</keyword>
<dbReference type="RefSeq" id="WP_345098517.1">
    <property type="nucleotide sequence ID" value="NZ_BAABGS010000017.1"/>
</dbReference>
<dbReference type="Proteomes" id="UP001597373">
    <property type="component" value="Unassembled WGS sequence"/>
</dbReference>